<dbReference type="InterPro" id="IPR020472">
    <property type="entry name" value="WD40_PAC1"/>
</dbReference>
<name>A0A9Q8SZ65_9PEZI</name>
<dbReference type="SUPFAM" id="SSF46785">
    <property type="entry name" value="Winged helix' DNA-binding domain"/>
    <property type="match status" value="1"/>
</dbReference>
<reference evidence="11" key="1">
    <citation type="journal article" date="2021" name="Mol. Plant Microbe Interact.">
        <title>Complete Genome Sequence of the Plant-Pathogenic Fungus Colletotrichum lupini.</title>
        <authorList>
            <person name="Baroncelli R."/>
            <person name="Pensec F."/>
            <person name="Da Lio D."/>
            <person name="Boufleur T."/>
            <person name="Vicente I."/>
            <person name="Sarrocco S."/>
            <person name="Picot A."/>
            <person name="Baraldi E."/>
            <person name="Sukno S."/>
            <person name="Thon M."/>
            <person name="Le Floch G."/>
        </authorList>
    </citation>
    <scope>NUCLEOTIDE SEQUENCE</scope>
    <source>
        <strain evidence="11">IMI 504893</strain>
    </source>
</reference>
<organism evidence="11 12">
    <name type="scientific">Colletotrichum lupini</name>
    <dbReference type="NCBI Taxonomy" id="145971"/>
    <lineage>
        <taxon>Eukaryota</taxon>
        <taxon>Fungi</taxon>
        <taxon>Dikarya</taxon>
        <taxon>Ascomycota</taxon>
        <taxon>Pezizomycotina</taxon>
        <taxon>Sordariomycetes</taxon>
        <taxon>Hypocreomycetidae</taxon>
        <taxon>Glomerellales</taxon>
        <taxon>Glomerellaceae</taxon>
        <taxon>Colletotrichum</taxon>
        <taxon>Colletotrichum acutatum species complex</taxon>
    </lineage>
</organism>
<dbReference type="InterPro" id="IPR036322">
    <property type="entry name" value="WD40_repeat_dom_sf"/>
</dbReference>
<keyword evidence="6" id="KW-0677">Repeat</keyword>
<evidence type="ECO:0000259" key="10">
    <source>
        <dbReference type="Pfam" id="PF00891"/>
    </source>
</evidence>
<dbReference type="InterPro" id="IPR015943">
    <property type="entry name" value="WD40/YVTN_repeat-like_dom_sf"/>
</dbReference>
<keyword evidence="12" id="KW-1185">Reference proteome</keyword>
<dbReference type="RefSeq" id="XP_049147727.1">
    <property type="nucleotide sequence ID" value="XM_049290582.1"/>
</dbReference>
<dbReference type="GO" id="GO:0008171">
    <property type="term" value="F:O-methyltransferase activity"/>
    <property type="evidence" value="ECO:0007669"/>
    <property type="project" value="InterPro"/>
</dbReference>
<dbReference type="InterPro" id="IPR016461">
    <property type="entry name" value="COMT-like"/>
</dbReference>
<feature type="domain" description="O-methyltransferase C-terminal" evidence="10">
    <location>
        <begin position="1331"/>
        <end position="1530"/>
    </location>
</feature>
<dbReference type="Gene3D" id="2.130.10.10">
    <property type="entry name" value="YVTN repeat-like/Quinoprotein amine dehydrogenase"/>
    <property type="match status" value="1"/>
</dbReference>
<proteinExistence type="predicted"/>
<feature type="repeat" description="WD" evidence="8">
    <location>
        <begin position="679"/>
        <end position="721"/>
    </location>
</feature>
<dbReference type="PROSITE" id="PS50082">
    <property type="entry name" value="WD_REPEATS_2"/>
    <property type="match status" value="6"/>
</dbReference>
<dbReference type="GeneID" id="73345592"/>
<dbReference type="GO" id="GO:0000027">
    <property type="term" value="P:ribosomal large subunit assembly"/>
    <property type="evidence" value="ECO:0007669"/>
    <property type="project" value="TreeGrafter"/>
</dbReference>
<dbReference type="Pfam" id="PF00400">
    <property type="entry name" value="WD40"/>
    <property type="match status" value="7"/>
</dbReference>
<dbReference type="Proteomes" id="UP000830671">
    <property type="component" value="Chromosome 6"/>
</dbReference>
<feature type="repeat" description="WD" evidence="8">
    <location>
        <begin position="935"/>
        <end position="976"/>
    </location>
</feature>
<keyword evidence="4" id="KW-0808">Transferase</keyword>
<dbReference type="SMART" id="SM00320">
    <property type="entry name" value="WD40"/>
    <property type="match status" value="8"/>
</dbReference>
<dbReference type="Gene3D" id="1.10.10.10">
    <property type="entry name" value="Winged helix-like DNA-binding domain superfamily/Winged helix DNA-binding domain"/>
    <property type="match status" value="1"/>
</dbReference>
<feature type="repeat" description="WD" evidence="8">
    <location>
        <begin position="765"/>
        <end position="812"/>
    </location>
</feature>
<dbReference type="GO" id="GO:0005829">
    <property type="term" value="C:cytosol"/>
    <property type="evidence" value="ECO:0007669"/>
    <property type="project" value="UniProtKB-ARBA"/>
</dbReference>
<dbReference type="PROSITE" id="PS50294">
    <property type="entry name" value="WD_REPEATS_REGION"/>
    <property type="match status" value="6"/>
</dbReference>
<evidence type="ECO:0000256" key="6">
    <source>
        <dbReference type="ARBA" id="ARBA00022737"/>
    </source>
</evidence>
<evidence type="ECO:0000256" key="9">
    <source>
        <dbReference type="SAM" id="MobiDB-lite"/>
    </source>
</evidence>
<dbReference type="CDD" id="cd00200">
    <property type="entry name" value="WD40"/>
    <property type="match status" value="1"/>
</dbReference>
<dbReference type="GO" id="GO:0005730">
    <property type="term" value="C:nucleolus"/>
    <property type="evidence" value="ECO:0007669"/>
    <property type="project" value="UniProtKB-SubCell"/>
</dbReference>
<feature type="compositionally biased region" description="Low complexity" evidence="9">
    <location>
        <begin position="242"/>
        <end position="257"/>
    </location>
</feature>
<gene>
    <name evidence="11" type="ORF">CLUP02_11615</name>
</gene>
<dbReference type="InterPro" id="IPR001077">
    <property type="entry name" value="COMT_C"/>
</dbReference>
<dbReference type="PROSITE" id="PS51683">
    <property type="entry name" value="SAM_OMT_II"/>
    <property type="match status" value="1"/>
</dbReference>
<dbReference type="SUPFAM" id="SSF53335">
    <property type="entry name" value="S-adenosyl-L-methionine-dependent methyltransferases"/>
    <property type="match status" value="1"/>
</dbReference>
<feature type="region of interest" description="Disordered" evidence="9">
    <location>
        <begin position="218"/>
        <end position="315"/>
    </location>
</feature>
<dbReference type="PANTHER" id="PTHR19848:SF0">
    <property type="entry name" value="NOTCHLESS PROTEIN HOMOLOG 1"/>
    <property type="match status" value="1"/>
</dbReference>
<dbReference type="InterPro" id="IPR001680">
    <property type="entry name" value="WD40_rpt"/>
</dbReference>
<keyword evidence="3" id="KW-0489">Methyltransferase</keyword>
<feature type="repeat" description="WD" evidence="8">
    <location>
        <begin position="722"/>
        <end position="754"/>
    </location>
</feature>
<feature type="repeat" description="WD" evidence="8">
    <location>
        <begin position="977"/>
        <end position="1018"/>
    </location>
</feature>
<evidence type="ECO:0000313" key="12">
    <source>
        <dbReference type="Proteomes" id="UP000830671"/>
    </source>
</evidence>
<dbReference type="SUPFAM" id="SSF50978">
    <property type="entry name" value="WD40 repeat-like"/>
    <property type="match status" value="1"/>
</dbReference>
<keyword evidence="5" id="KW-0949">S-adenosyl-L-methionine</keyword>
<keyword evidence="2 8" id="KW-0853">WD repeat</keyword>
<sequence>MFGILGARDRSDGTEEYASFDELFAALKTRMQKDGYKVVKSRTHRNKVGGTYEKGSEVVRCDLVCDRGGQPYKCTATQLKTSTKKTNCPWKAKAVNRKTLGKWILTIICSEHNHEARTPDPPTDEEDADAEGDADVVQDVSIVPEVQNSGPAPDPTTAALLLMVGAAPNTMRLTGETFHNFKSEYRKMSKPERLGILAQMQLRIAAIYAVENEDMQRQERQARQEKKHQEIEESRRKSQSTQQPQQQQQQQVPQQQLPQPPPQQQQQHQQQQPPQPQQQQQHQQVQHQQYQQHPQQHQQQQVQNHNLGHNHGHNHNRVQQQMNQMSRDGMAGMPKHPFEQTTHDEHAQYRDRQAEIEERNQRTMQMRGQHLNNTFQQQNAVQQTPIPVPQFGMQSAQGSVKCLAGHRLKEAWPAEEDSYGPDTRPQPSHGKIVAACAVKGYRYPTGWRNWGMAFIRIPAQQADPDILSFLLAGKAQFRERAARMALGVSMPFFQAVVVGASQPRAIFDRWSLVHRPVCASKFLPHHPASPRSTDATTMATVLPPPSKRQKRETLEKTQTQQDVTAMAPGLEGSFKARFVDGDGQQLAEVIEVPLADASEKNLTLLLNTLQGKDREDFLPYKFRIHIPDTDIIVDQYPTNLLELLRSHGVANPFETTVTLSAEPQAVFKVQAVTRMAHRIPGHGEAILSAQFSPETSKRLATGGGDKTARIWDTETGTPKFTLSGHSGWVLCVAWSADGRRLATGSMDKTVRLWDPDKGVAVGQPLSGHAKWVTGIAWEPYHLWRDGTPRLASASKDATVRIWVVNTGRTEHVLSGHKSSVSCVKWGGTGLVYTGSHDKTVKVWDSVKGTLVHTLSSHAHWVNHLALSSDFALRTGFFDHTPTPETEEARRAKAKERFEKAAKIQGKVAERIVSASDDFTMYLWDPSQGTKPVARMLGHQKQVNHVTFSPDGTLIASAGWDNHTKLWSARDGKFINTLRGHVAPVYQCAFSADSRLLVTASKDTTLKVWSMATHKLAVDLPGHQDEVYAVDWSPRDGQRVGSGGKDKAVSWATVAMRGLAHIMDGFLATRIRIHKREYTPFVPKLPMPYLTNFALACIARHLEPLRSTSQDYQLFISLPFCFAQSMGHYIQHHPGWPRLNGRISSADFKNEGEKASEDGSSTKLTTASFLKGIQDVTSTSFASEDDRMQALLGTYALMARLESPWETLVRICMTQPALGATLKILKDLQLFEKWQARNGEPMTSCQLAELLGGTCDPALLYRFLRLMASNNLLEETSVGVFKPTSFGGSVTAPLFDSLIHSFNDTILPMYAKMPEYFSKTDYTNPQDSSYTVFQYAHRWDGDLWSYYQAHPKQQEQFSTIQQTISGLHPAWTEIFQVERLMEGDDAQTPLLVDVGGSTGHDVLKFHSFYPETASRLYLEDLGSVVEQAFLPEGVHRVSYDFFTPQPIRGARAYLLHSILHDWSDAPARKILEIQRDAMTPGFSKLLIHDNIVETALAHPQTTAFDIQMMAMVAGQERTEDQWRELITSVGLRVVNIWRLKSAVHSIIEVSR</sequence>
<evidence type="ECO:0000256" key="2">
    <source>
        <dbReference type="ARBA" id="ARBA00022574"/>
    </source>
</evidence>
<feature type="repeat" description="WD" evidence="8">
    <location>
        <begin position="813"/>
        <end position="853"/>
    </location>
</feature>
<dbReference type="KEGG" id="clup:CLUP02_11615"/>
<dbReference type="PRINTS" id="PR00320">
    <property type="entry name" value="GPROTEINBRPT"/>
</dbReference>
<evidence type="ECO:0000256" key="4">
    <source>
        <dbReference type="ARBA" id="ARBA00022679"/>
    </source>
</evidence>
<keyword evidence="7" id="KW-0539">Nucleus</keyword>
<dbReference type="GO" id="GO:0032259">
    <property type="term" value="P:methylation"/>
    <property type="evidence" value="ECO:0007669"/>
    <property type="project" value="UniProtKB-KW"/>
</dbReference>
<evidence type="ECO:0000256" key="8">
    <source>
        <dbReference type="PROSITE-ProRule" id="PRU00221"/>
    </source>
</evidence>
<evidence type="ECO:0000313" key="11">
    <source>
        <dbReference type="EMBL" id="UQC86115.1"/>
    </source>
</evidence>
<evidence type="ECO:0000256" key="1">
    <source>
        <dbReference type="ARBA" id="ARBA00004604"/>
    </source>
</evidence>
<dbReference type="Gene3D" id="3.40.50.150">
    <property type="entry name" value="Vaccinia Virus protein VP39"/>
    <property type="match status" value="1"/>
</dbReference>
<dbReference type="EMBL" id="CP019478">
    <property type="protein sequence ID" value="UQC86115.1"/>
    <property type="molecule type" value="Genomic_DNA"/>
</dbReference>
<protein>
    <submittedName>
        <fullName evidence="11">WD domain-containing protein</fullName>
    </submittedName>
</protein>
<dbReference type="PROSITE" id="PS00678">
    <property type="entry name" value="WD_REPEATS_1"/>
    <property type="match status" value="1"/>
</dbReference>
<feature type="compositionally biased region" description="Low complexity" evidence="9">
    <location>
        <begin position="264"/>
        <end position="307"/>
    </location>
</feature>
<evidence type="ECO:0000256" key="3">
    <source>
        <dbReference type="ARBA" id="ARBA00022603"/>
    </source>
</evidence>
<dbReference type="InterPro" id="IPR036388">
    <property type="entry name" value="WH-like_DNA-bd_sf"/>
</dbReference>
<comment type="subcellular location">
    <subcellularLocation>
        <location evidence="1">Nucleus</location>
        <location evidence="1">Nucleolus</location>
    </subcellularLocation>
</comment>
<dbReference type="InterPro" id="IPR036390">
    <property type="entry name" value="WH_DNA-bd_sf"/>
</dbReference>
<feature type="region of interest" description="Disordered" evidence="9">
    <location>
        <begin position="114"/>
        <end position="133"/>
    </location>
</feature>
<dbReference type="Pfam" id="PF00891">
    <property type="entry name" value="Methyltransf_2"/>
    <property type="match status" value="1"/>
</dbReference>
<feature type="compositionally biased region" description="Acidic residues" evidence="9">
    <location>
        <begin position="122"/>
        <end position="133"/>
    </location>
</feature>
<dbReference type="PANTHER" id="PTHR19848">
    <property type="entry name" value="WD40 REPEAT PROTEIN"/>
    <property type="match status" value="1"/>
</dbReference>
<feature type="region of interest" description="Disordered" evidence="9">
    <location>
        <begin position="524"/>
        <end position="561"/>
    </location>
</feature>
<feature type="compositionally biased region" description="Polar residues" evidence="9">
    <location>
        <begin position="530"/>
        <end position="539"/>
    </location>
</feature>
<accession>A0A9Q8SZ65</accession>
<feature type="compositionally biased region" description="Basic and acidic residues" evidence="9">
    <location>
        <begin position="218"/>
        <end position="236"/>
    </location>
</feature>
<evidence type="ECO:0000256" key="5">
    <source>
        <dbReference type="ARBA" id="ARBA00022691"/>
    </source>
</evidence>
<evidence type="ECO:0000256" key="7">
    <source>
        <dbReference type="ARBA" id="ARBA00023242"/>
    </source>
</evidence>
<dbReference type="InterPro" id="IPR029063">
    <property type="entry name" value="SAM-dependent_MTases_sf"/>
</dbReference>
<dbReference type="InterPro" id="IPR019775">
    <property type="entry name" value="WD40_repeat_CS"/>
</dbReference>